<dbReference type="KEGG" id="plei:Q9312_09840"/>
<dbReference type="PANTHER" id="PTHR10925:SF5">
    <property type="entry name" value="RNA CYTIDINE ACETYLTRANSFERASE"/>
    <property type="match status" value="1"/>
</dbReference>
<dbReference type="GO" id="GO:1990883">
    <property type="term" value="F:18S rRNA cytidine N-acetyltransferase activity"/>
    <property type="evidence" value="ECO:0007669"/>
    <property type="project" value="TreeGrafter"/>
</dbReference>
<dbReference type="GO" id="GO:0051391">
    <property type="term" value="P:tRNA acetylation"/>
    <property type="evidence" value="ECO:0007669"/>
    <property type="project" value="TreeGrafter"/>
</dbReference>
<dbReference type="Pfam" id="PF13718">
    <property type="entry name" value="GNAT_acetyltr_2"/>
    <property type="match status" value="1"/>
</dbReference>
<keyword evidence="5 9" id="KW-0012">Acyltransferase</keyword>
<dbReference type="InterPro" id="IPR007807">
    <property type="entry name" value="TcmA/NAT10_helicase"/>
</dbReference>
<accession>A0AA51RX44</accession>
<dbReference type="GO" id="GO:0005524">
    <property type="term" value="F:ATP binding"/>
    <property type="evidence" value="ECO:0007669"/>
    <property type="project" value="UniProtKB-KW"/>
</dbReference>
<organism evidence="9 10">
    <name type="scientific">Pleionea litopenaei</name>
    <dbReference type="NCBI Taxonomy" id="3070815"/>
    <lineage>
        <taxon>Bacteria</taxon>
        <taxon>Pseudomonadati</taxon>
        <taxon>Pseudomonadota</taxon>
        <taxon>Gammaproteobacteria</taxon>
        <taxon>Oceanospirillales</taxon>
        <taxon>Pleioneaceae</taxon>
        <taxon>Pleionea</taxon>
    </lineage>
</organism>
<feature type="domain" description="N-acetyltransferase" evidence="8">
    <location>
        <begin position="472"/>
        <end position="587"/>
    </location>
</feature>
<evidence type="ECO:0000256" key="1">
    <source>
        <dbReference type="ARBA" id="ARBA00022679"/>
    </source>
</evidence>
<dbReference type="PANTHER" id="PTHR10925">
    <property type="entry name" value="N-ACETYLTRANSFERASE 10"/>
    <property type="match status" value="1"/>
</dbReference>
<dbReference type="GO" id="GO:0000049">
    <property type="term" value="F:tRNA binding"/>
    <property type="evidence" value="ECO:0007669"/>
    <property type="project" value="TreeGrafter"/>
</dbReference>
<dbReference type="InterPro" id="IPR032672">
    <property type="entry name" value="TmcA/NAT10/Kre33"/>
</dbReference>
<dbReference type="Gene3D" id="3.40.50.300">
    <property type="entry name" value="P-loop containing nucleotide triphosphate hydrolases"/>
    <property type="match status" value="1"/>
</dbReference>
<dbReference type="EMBL" id="CP133548">
    <property type="protein sequence ID" value="WMS89190.1"/>
    <property type="molecule type" value="Genomic_DNA"/>
</dbReference>
<feature type="domain" description="TmcA/NAT10 N-terminal" evidence="7">
    <location>
        <begin position="8"/>
        <end position="158"/>
    </location>
</feature>
<dbReference type="Gene3D" id="1.20.120.890">
    <property type="entry name" value="tRNA(Met) cytidine acetyltransferase, tail domain"/>
    <property type="match status" value="1"/>
</dbReference>
<keyword evidence="4" id="KW-0067">ATP-binding</keyword>
<evidence type="ECO:0000256" key="3">
    <source>
        <dbReference type="ARBA" id="ARBA00022741"/>
    </source>
</evidence>
<name>A0AA51RX44_9GAMM</name>
<dbReference type="GO" id="GO:1904812">
    <property type="term" value="P:rRNA acetylation involved in maturation of SSU-rRNA"/>
    <property type="evidence" value="ECO:0007669"/>
    <property type="project" value="TreeGrafter"/>
</dbReference>
<dbReference type="Proteomes" id="UP001239782">
    <property type="component" value="Chromosome"/>
</dbReference>
<proteinExistence type="predicted"/>
<dbReference type="InterPro" id="IPR038321">
    <property type="entry name" value="TmcA_C_sf"/>
</dbReference>
<dbReference type="CDD" id="cd04301">
    <property type="entry name" value="NAT_SF"/>
    <property type="match status" value="1"/>
</dbReference>
<dbReference type="SUPFAM" id="SSF52540">
    <property type="entry name" value="P-loop containing nucleoside triphosphate hydrolases"/>
    <property type="match status" value="1"/>
</dbReference>
<dbReference type="Gene3D" id="3.40.50.11040">
    <property type="match status" value="1"/>
</dbReference>
<dbReference type="SUPFAM" id="SSF55729">
    <property type="entry name" value="Acyl-CoA N-acyltransferases (Nat)"/>
    <property type="match status" value="1"/>
</dbReference>
<dbReference type="InterPro" id="IPR013562">
    <property type="entry name" value="TmcA/NAT10_N"/>
</dbReference>
<keyword evidence="2" id="KW-0819">tRNA processing</keyword>
<gene>
    <name evidence="9" type="ORF">Q9312_09840</name>
</gene>
<evidence type="ECO:0000256" key="5">
    <source>
        <dbReference type="ARBA" id="ARBA00023315"/>
    </source>
</evidence>
<dbReference type="Gene3D" id="3.40.630.30">
    <property type="match status" value="1"/>
</dbReference>
<dbReference type="GO" id="GO:0051392">
    <property type="term" value="F:tRNA cytidine N4-acetyltransferase activity"/>
    <property type="evidence" value="ECO:0007669"/>
    <property type="project" value="TreeGrafter"/>
</dbReference>
<keyword evidence="3" id="KW-0547">Nucleotide-binding</keyword>
<dbReference type="InterPro" id="IPR000182">
    <property type="entry name" value="GNAT_dom"/>
</dbReference>
<sequence length="799" mass="88312">MALFESLTLLREQLTELGFRLPILVIDERCAEGQPLDLSQLLTELEPVLSIFDANARGLLVTPNVIDNADQYFESKLTLESPKEAFSLLGKEYDFVILDGRESLRANLLAAVAGMVTAGGFLMLIAPPSGMWSQLTQREEHRLFGQSLQTGSHFMRRVESFCGRPEVLKLMLAKSGIQESAALTEIKRSQLLLQQLTDAFKAKGQSHSPTSRNVINQPSQADAVAAVAQVFRGHAKRHLVLTADRGRGKSSAMGLAAAELISDTGKRLVVTGPSRASVAQVESWFQKTATSQWHSHLCFYPVDEVVKRLRSGSLTVAGKPADGILIDEAAAIPTSMLAQLLERSNRLVFATTIHGYEGNGRGFKLRFLPHLKQAAPQSRLLHLEQPIRWHAGDILESWIDELLMLRSHAITSTSGDVLGSESLAKVEAACLEANDSSAAAEEINHTSQRESQELCWFKPGETLPDNLLHSAFALLVDSHYQTTPDDLRQLMDHPSRHCFCILGANNQVQAVAVVLQEGALEPSLIQGIINGQRRVRGHLVAQSLAFHCQQRALAEAASWRIQRIAVLEERRRQGLGSQLIESICDHASQLHQAFVSTSFAMSIDVFKFWSRAQFTAARVGLKKDKVSGCHSLIMLRSVQRVSAIDQVVSEFYSHTQLLLRRQLRGLSAMECVFLLHRRGNDDSVISTECLDTSAVKPEVGHNQTLQKLVDWQRLEQFSQGVLGSAEVVSDIEGLLTRTLLKKQLSGPQRHALSLLIAYYWQVKSLEELAVEFGVNGQKSLTEQLQKAVSELTQECASNE</sequence>
<dbReference type="GO" id="GO:0002101">
    <property type="term" value="P:tRNA wobble cytosine modification"/>
    <property type="evidence" value="ECO:0007669"/>
    <property type="project" value="TreeGrafter"/>
</dbReference>
<protein>
    <submittedName>
        <fullName evidence="9">GNAT family N-acetyltransferase</fullName>
        <ecNumber evidence="9">2.3.1.-</ecNumber>
    </submittedName>
</protein>
<dbReference type="RefSeq" id="WP_309204456.1">
    <property type="nucleotide sequence ID" value="NZ_CP133548.1"/>
</dbReference>
<evidence type="ECO:0000256" key="4">
    <source>
        <dbReference type="ARBA" id="ARBA00022840"/>
    </source>
</evidence>
<evidence type="ECO:0000256" key="2">
    <source>
        <dbReference type="ARBA" id="ARBA00022694"/>
    </source>
</evidence>
<dbReference type="Pfam" id="PF05127">
    <property type="entry name" value="NAT10_TcmA_helicase"/>
    <property type="match status" value="1"/>
</dbReference>
<dbReference type="InterPro" id="IPR016181">
    <property type="entry name" value="Acyl_CoA_acyltransferase"/>
</dbReference>
<evidence type="ECO:0000259" key="7">
    <source>
        <dbReference type="Pfam" id="PF08351"/>
    </source>
</evidence>
<keyword evidence="1 9" id="KW-0808">Transferase</keyword>
<dbReference type="AlphaFoldDB" id="A0AA51RX44"/>
<feature type="domain" description="TcmA/NAT10 helicase" evidence="6">
    <location>
        <begin position="240"/>
        <end position="405"/>
    </location>
</feature>
<evidence type="ECO:0000313" key="9">
    <source>
        <dbReference type="EMBL" id="WMS89190.1"/>
    </source>
</evidence>
<keyword evidence="10" id="KW-1185">Reference proteome</keyword>
<dbReference type="InterPro" id="IPR027417">
    <property type="entry name" value="P-loop_NTPase"/>
</dbReference>
<dbReference type="EC" id="2.3.1.-" evidence="9"/>
<evidence type="ECO:0000313" key="10">
    <source>
        <dbReference type="Proteomes" id="UP001239782"/>
    </source>
</evidence>
<evidence type="ECO:0000259" key="6">
    <source>
        <dbReference type="Pfam" id="PF05127"/>
    </source>
</evidence>
<evidence type="ECO:0000259" key="8">
    <source>
        <dbReference type="Pfam" id="PF13718"/>
    </source>
</evidence>
<reference evidence="9 10" key="1">
    <citation type="submission" date="2023-08" db="EMBL/GenBank/DDBJ databases">
        <title>Pleionea litopenaei sp. nov., isolated from stomach of juvenile Litopenaeus vannamei.</title>
        <authorList>
            <person name="Rho A.M."/>
            <person name="Hwang C.Y."/>
        </authorList>
    </citation>
    <scope>NUCLEOTIDE SEQUENCE [LARGE SCALE GENOMIC DNA]</scope>
    <source>
        <strain evidence="9 10">HL-JVS1</strain>
    </source>
</reference>
<dbReference type="Pfam" id="PF08351">
    <property type="entry name" value="TmcA_N"/>
    <property type="match status" value="1"/>
</dbReference>